<organism evidence="4 5">
    <name type="scientific">Enteractinococcus fodinae</name>
    <dbReference type="NCBI Taxonomy" id="684663"/>
    <lineage>
        <taxon>Bacteria</taxon>
        <taxon>Bacillati</taxon>
        <taxon>Actinomycetota</taxon>
        <taxon>Actinomycetes</taxon>
        <taxon>Micrococcales</taxon>
        <taxon>Micrococcaceae</taxon>
    </lineage>
</organism>
<comment type="cofactor">
    <cofactor evidence="1">
        <name>pyridoxal 5'-phosphate</name>
        <dbReference type="ChEBI" id="CHEBI:597326"/>
    </cofactor>
</comment>
<dbReference type="Pfam" id="PF02784">
    <property type="entry name" value="Orn_Arg_deC_N"/>
    <property type="match status" value="1"/>
</dbReference>
<keyword evidence="4" id="KW-0456">Lyase</keyword>
<dbReference type="SUPFAM" id="SSF50621">
    <property type="entry name" value="Alanine racemase C-terminal domain-like"/>
    <property type="match status" value="1"/>
</dbReference>
<comment type="caution">
    <text evidence="4">The sequence shown here is derived from an EMBL/GenBank/DDBJ whole genome shotgun (WGS) entry which is preliminary data.</text>
</comment>
<dbReference type="Gene3D" id="3.20.20.10">
    <property type="entry name" value="Alanine racemase"/>
    <property type="match status" value="1"/>
</dbReference>
<reference evidence="4 5" key="1">
    <citation type="submission" date="2023-07" db="EMBL/GenBank/DDBJ databases">
        <title>Sequencing the genomes of 1000 actinobacteria strains.</title>
        <authorList>
            <person name="Klenk H.-P."/>
        </authorList>
    </citation>
    <scope>NUCLEOTIDE SEQUENCE [LARGE SCALE GENOMIC DNA]</scope>
    <source>
        <strain evidence="4 5">DSM 22966</strain>
    </source>
</reference>
<accession>A0ABU2B4W0</accession>
<keyword evidence="5" id="KW-1185">Reference proteome</keyword>
<dbReference type="SUPFAM" id="SSF51419">
    <property type="entry name" value="PLP-binding barrel"/>
    <property type="match status" value="1"/>
</dbReference>
<dbReference type="InterPro" id="IPR009006">
    <property type="entry name" value="Ala_racemase/Decarboxylase_C"/>
</dbReference>
<dbReference type="PANTHER" id="PTHR43727">
    <property type="entry name" value="DIAMINOPIMELATE DECARBOXYLASE"/>
    <property type="match status" value="1"/>
</dbReference>
<dbReference type="EC" id="4.1.1.20" evidence="4"/>
<dbReference type="RefSeq" id="WP_310174456.1">
    <property type="nucleotide sequence ID" value="NZ_BAABHE010000002.1"/>
</dbReference>
<evidence type="ECO:0000313" key="4">
    <source>
        <dbReference type="EMBL" id="MDR7347823.1"/>
    </source>
</evidence>
<dbReference type="InterPro" id="IPR022644">
    <property type="entry name" value="De-COase2_N"/>
</dbReference>
<proteinExistence type="predicted"/>
<name>A0ABU2B4W0_9MICC</name>
<dbReference type="EMBL" id="JAVDYJ010000001">
    <property type="protein sequence ID" value="MDR7347823.1"/>
    <property type="molecule type" value="Genomic_DNA"/>
</dbReference>
<protein>
    <submittedName>
        <fullName evidence="4">Diaminopimelate decarboxylase</fullName>
        <ecNumber evidence="4">4.1.1.20</ecNumber>
    </submittedName>
</protein>
<evidence type="ECO:0000256" key="1">
    <source>
        <dbReference type="ARBA" id="ARBA00001933"/>
    </source>
</evidence>
<dbReference type="InterPro" id="IPR029066">
    <property type="entry name" value="PLP-binding_barrel"/>
</dbReference>
<evidence type="ECO:0000256" key="2">
    <source>
        <dbReference type="ARBA" id="ARBA00022898"/>
    </source>
</evidence>
<evidence type="ECO:0000313" key="5">
    <source>
        <dbReference type="Proteomes" id="UP001183794"/>
    </source>
</evidence>
<sequence length="423" mass="46408">MTTSGTRIATQRHTAVEQLAPVLSDANPVLGVIDFNVLDQLIEHLHEVYTEDWIRHTIAVGTMSLPGVLEHFRARGLGVQTASATELEIAQHSGIPLSEVVHNAPVKTLTQLRDITDAELSFSVDNFAELTRVDGLLQDPHNYEGSIGLRVTPQASAEDDATTCAHMGIGLRDHRNDLFETFLERSWLTQLHVSFDTPPTSLQQTAEQVAAVYQFAEDIEHAAGAQRIFRLYFPAGIPVNVVSDEVQPTFDNHRFVHHAMMPELFDSKYEIVSEISAPLTAKAGMILARVEYTKDLDGRMIAVIHADAQYQPESIRVAAYDSDGRYKDDLQHYYYDLAGPTGLVAQRVELPELEAGDIVAILDVGATAFSMTAAFTAPVYGIRADGLLTESSILNAGRSTADLAKAAGIYQPTKLLHYPADTM</sequence>
<feature type="domain" description="Orn/DAP/Arg decarboxylase 2 N-terminal" evidence="3">
    <location>
        <begin position="58"/>
        <end position="161"/>
    </location>
</feature>
<dbReference type="Gene3D" id="2.40.37.10">
    <property type="entry name" value="Lyase, Ornithine Decarboxylase, Chain A, domain 1"/>
    <property type="match status" value="1"/>
</dbReference>
<evidence type="ECO:0000259" key="3">
    <source>
        <dbReference type="Pfam" id="PF02784"/>
    </source>
</evidence>
<dbReference type="PANTHER" id="PTHR43727:SF3">
    <property type="entry name" value="GROUP IV DECARBOXYLASE"/>
    <property type="match status" value="1"/>
</dbReference>
<gene>
    <name evidence="4" type="ORF">J2S62_002080</name>
</gene>
<keyword evidence="2" id="KW-0663">Pyridoxal phosphate</keyword>
<dbReference type="Proteomes" id="UP001183794">
    <property type="component" value="Unassembled WGS sequence"/>
</dbReference>
<dbReference type="GO" id="GO:0008836">
    <property type="term" value="F:diaminopimelate decarboxylase activity"/>
    <property type="evidence" value="ECO:0007669"/>
    <property type="project" value="UniProtKB-EC"/>
</dbReference>